<feature type="domain" description="DUF7852" evidence="1">
    <location>
        <begin position="47"/>
        <end position="118"/>
    </location>
</feature>
<accession>A0A3Q9QYX3</accession>
<dbReference type="STRING" id="1193713.GCA_001636315_02501"/>
<sequence length="240" mass="26789">MKRNTGCSHGRKPHSHKACPPMQACDTAKTHDHFCTATVTAGTFTEVEKIIGDVTINTNVEADICLPSSAYEIKNIRKNVYITQCKAIPVTPAPGATTVTAANLFIEGYVHKNIQYSEGCDGYLKDYSVNIPFKCYQPVGVTGTALAPIFVRGFSQKSSEVQEIREIAPDGMGSDRCSFGSRHFENFNEPIKCRILNDTILEMDFPHDFDRWGNFRRLTEKMTLTFTVRLTQVQRNPTLG</sequence>
<dbReference type="RefSeq" id="WP_066389869.1">
    <property type="nucleotide sequence ID" value="NZ_CP022572.1"/>
</dbReference>
<gene>
    <name evidence="2" type="ORF">CHR53_27885</name>
</gene>
<evidence type="ECO:0000313" key="3">
    <source>
        <dbReference type="Proteomes" id="UP000282892"/>
    </source>
</evidence>
<dbReference type="EMBL" id="CP022572">
    <property type="protein sequence ID" value="AZU64742.1"/>
    <property type="molecule type" value="Genomic_DNA"/>
</dbReference>
<organism evidence="2 3">
    <name type="scientific">Neobacillus mesonae</name>
    <dbReference type="NCBI Taxonomy" id="1193713"/>
    <lineage>
        <taxon>Bacteria</taxon>
        <taxon>Bacillati</taxon>
        <taxon>Bacillota</taxon>
        <taxon>Bacilli</taxon>
        <taxon>Bacillales</taxon>
        <taxon>Bacillaceae</taxon>
        <taxon>Neobacillus</taxon>
    </lineage>
</organism>
<keyword evidence="3" id="KW-1185">Reference proteome</keyword>
<dbReference type="NCBIfam" id="NF045794">
    <property type="entry name" value="CsxC_fam"/>
    <property type="match status" value="1"/>
</dbReference>
<dbReference type="Proteomes" id="UP000282892">
    <property type="component" value="Chromosome"/>
</dbReference>
<dbReference type="OrthoDB" id="2381017at2"/>
<dbReference type="AlphaFoldDB" id="A0A3Q9QYX3"/>
<name>A0A3Q9QYX3_9BACI</name>
<dbReference type="Pfam" id="PF25250">
    <property type="entry name" value="DUF7852"/>
    <property type="match status" value="1"/>
</dbReference>
<dbReference type="KEGG" id="nmk:CHR53_27885"/>
<evidence type="ECO:0000259" key="1">
    <source>
        <dbReference type="Pfam" id="PF25250"/>
    </source>
</evidence>
<evidence type="ECO:0000313" key="2">
    <source>
        <dbReference type="EMBL" id="AZU64742.1"/>
    </source>
</evidence>
<proteinExistence type="predicted"/>
<protein>
    <recommendedName>
        <fullName evidence="1">DUF7852 domain-containing protein</fullName>
    </recommendedName>
</protein>
<dbReference type="InterPro" id="IPR054845">
    <property type="entry name" value="Exosporium_prot_C"/>
</dbReference>
<reference evidence="2 3" key="1">
    <citation type="submission" date="2017-07" db="EMBL/GenBank/DDBJ databases">
        <title>The complete genome sequence of Bacillus mesonae strain H20-5, an efficient strain improving plant abiotic stress resistance.</title>
        <authorList>
            <person name="Kim S.Y."/>
            <person name="Song H."/>
            <person name="Sang M.K."/>
            <person name="Weon H.-Y."/>
            <person name="Song J."/>
        </authorList>
    </citation>
    <scope>NUCLEOTIDE SEQUENCE [LARGE SCALE GENOMIC DNA]</scope>
    <source>
        <strain evidence="2 3">H20-5</strain>
    </source>
</reference>
<dbReference type="InterPro" id="IPR057174">
    <property type="entry name" value="DUF7852"/>
</dbReference>